<feature type="non-terminal residue" evidence="1">
    <location>
        <position position="79"/>
    </location>
</feature>
<evidence type="ECO:0000313" key="1">
    <source>
        <dbReference type="EMBL" id="CAD7650774.1"/>
    </source>
</evidence>
<name>A0A7R9QLR8_9ACAR</name>
<keyword evidence="2" id="KW-1185">Reference proteome</keyword>
<evidence type="ECO:0000313" key="2">
    <source>
        <dbReference type="Proteomes" id="UP000759131"/>
    </source>
</evidence>
<gene>
    <name evidence="1" type="ORF">OSB1V03_LOCUS23022</name>
</gene>
<organism evidence="1">
    <name type="scientific">Medioppia subpectinata</name>
    <dbReference type="NCBI Taxonomy" id="1979941"/>
    <lineage>
        <taxon>Eukaryota</taxon>
        <taxon>Metazoa</taxon>
        <taxon>Ecdysozoa</taxon>
        <taxon>Arthropoda</taxon>
        <taxon>Chelicerata</taxon>
        <taxon>Arachnida</taxon>
        <taxon>Acari</taxon>
        <taxon>Acariformes</taxon>
        <taxon>Sarcoptiformes</taxon>
        <taxon>Oribatida</taxon>
        <taxon>Brachypylina</taxon>
        <taxon>Oppioidea</taxon>
        <taxon>Oppiidae</taxon>
        <taxon>Medioppia</taxon>
    </lineage>
</organism>
<sequence>MSKAIEGIPKGTSLWEARKLVNENLKPFVSDQFIRGFFLMSLDKNSETSQLFWRFNLQAIKSPFTGQTFLIHGQNSEYV</sequence>
<accession>A0A7R9QLR8</accession>
<reference evidence="1" key="1">
    <citation type="submission" date="2020-11" db="EMBL/GenBank/DDBJ databases">
        <authorList>
            <person name="Tran Van P."/>
        </authorList>
    </citation>
    <scope>NUCLEOTIDE SEQUENCE</scope>
</reference>
<dbReference type="EMBL" id="CAJPIZ010053756">
    <property type="protein sequence ID" value="CAG2123077.1"/>
    <property type="molecule type" value="Genomic_DNA"/>
</dbReference>
<dbReference type="AlphaFoldDB" id="A0A7R9QLR8"/>
<protein>
    <submittedName>
        <fullName evidence="1">Uncharacterized protein</fullName>
    </submittedName>
</protein>
<proteinExistence type="predicted"/>
<dbReference type="EMBL" id="OC908331">
    <property type="protein sequence ID" value="CAD7650774.1"/>
    <property type="molecule type" value="Genomic_DNA"/>
</dbReference>
<dbReference type="OrthoDB" id="6424307at2759"/>
<dbReference type="Proteomes" id="UP000759131">
    <property type="component" value="Unassembled WGS sequence"/>
</dbReference>